<geneLocation type="plasmid" evidence="1">
    <name>pQBR57</name>
</geneLocation>
<dbReference type="RefSeq" id="WP_255255432.1">
    <property type="nucleotide sequence ID" value="NZ_LN713926.1"/>
</dbReference>
<reference evidence="1" key="2">
    <citation type="submission" date="2015-06" db="EMBL/GenBank/DDBJ databases">
        <title>Environmentally co-occuring mercury resistance plasmids are genetically and phenotypically diverse and confer variable context-dependent fitness effects.</title>
        <authorList>
            <person name="Hall J.P.J."/>
            <person name="Harrison E."/>
            <person name="Lilley A.K."/>
            <person name="Paterson S."/>
            <person name="Spiers A.J."/>
            <person name="Brockhurst M.A."/>
        </authorList>
    </citation>
    <scope>NUCLEOTIDE SEQUENCE [LARGE SCALE GENOMIC DNA]</scope>
    <source>
        <strain evidence="1">SBW25</strain>
        <plasmid evidence="1">pQBR57</plasmid>
    </source>
</reference>
<accession>A0A0G4E4I1</accession>
<keyword evidence="1" id="KW-0614">Plasmid</keyword>
<name>A0A0G4E4I1_PSEFS</name>
<organism evidence="1">
    <name type="scientific">Pseudomonas fluorescens (strain SBW25)</name>
    <dbReference type="NCBI Taxonomy" id="216595"/>
    <lineage>
        <taxon>Bacteria</taxon>
        <taxon>Pseudomonadati</taxon>
        <taxon>Pseudomonadota</taxon>
        <taxon>Gammaproteobacteria</taxon>
        <taxon>Pseudomonadales</taxon>
        <taxon>Pseudomonadaceae</taxon>
        <taxon>Pseudomonas</taxon>
    </lineage>
</organism>
<proteinExistence type="predicted"/>
<dbReference type="AlphaFoldDB" id="A0A0G4E4I1"/>
<dbReference type="EMBL" id="LN713926">
    <property type="protein sequence ID" value="CEK42141.1"/>
    <property type="molecule type" value="Genomic_DNA"/>
</dbReference>
<gene>
    <name evidence="1" type="ORF">PQBR57_0188</name>
</gene>
<reference evidence="1" key="1">
    <citation type="submission" date="2014-12" db="EMBL/GenBank/DDBJ databases">
        <authorList>
            <person name="Hall J."/>
        </authorList>
    </citation>
    <scope>NUCLEOTIDE SEQUENCE [LARGE SCALE GENOMIC DNA]</scope>
    <source>
        <strain evidence="1">SBW25</strain>
        <plasmid evidence="1">pQBR57</plasmid>
    </source>
</reference>
<sequence length="126" mass="13708">MDHSTTPAWMDKYTSGQRVSIAQARAAYCAYHCIDGSADDDVEVEERLVPASPLLRPYASRTGTKTTLANMRKQGWSILVSAAGVLRTEGLPWALDNGAWSAFQQGKPFDEDAFSRAIDKVGEGAQ</sequence>
<protein>
    <submittedName>
        <fullName evidence="1">Uncharacterized protein</fullName>
    </submittedName>
</protein>
<evidence type="ECO:0000313" key="1">
    <source>
        <dbReference type="EMBL" id="CEK42141.1"/>
    </source>
</evidence>